<dbReference type="EMBL" id="MUJZ01039002">
    <property type="protein sequence ID" value="OTF76118.1"/>
    <property type="molecule type" value="Genomic_DNA"/>
</dbReference>
<reference evidence="1 2" key="1">
    <citation type="submission" date="2017-03" db="EMBL/GenBank/DDBJ databases">
        <title>Genome Survey of Euroglyphus maynei.</title>
        <authorList>
            <person name="Arlian L.G."/>
            <person name="Morgan M.S."/>
            <person name="Rider S.D."/>
        </authorList>
    </citation>
    <scope>NUCLEOTIDE SEQUENCE [LARGE SCALE GENOMIC DNA]</scope>
    <source>
        <strain evidence="1">Arlian Lab</strain>
        <tissue evidence="1">Whole body</tissue>
    </source>
</reference>
<comment type="caution">
    <text evidence="1">The sequence shown here is derived from an EMBL/GenBank/DDBJ whole genome shotgun (WGS) entry which is preliminary data.</text>
</comment>
<accession>A0A1Y3B868</accession>
<organism evidence="1 2">
    <name type="scientific">Euroglyphus maynei</name>
    <name type="common">Mayne's house dust mite</name>
    <dbReference type="NCBI Taxonomy" id="6958"/>
    <lineage>
        <taxon>Eukaryota</taxon>
        <taxon>Metazoa</taxon>
        <taxon>Ecdysozoa</taxon>
        <taxon>Arthropoda</taxon>
        <taxon>Chelicerata</taxon>
        <taxon>Arachnida</taxon>
        <taxon>Acari</taxon>
        <taxon>Acariformes</taxon>
        <taxon>Sarcoptiformes</taxon>
        <taxon>Astigmata</taxon>
        <taxon>Psoroptidia</taxon>
        <taxon>Analgoidea</taxon>
        <taxon>Pyroglyphidae</taxon>
        <taxon>Pyroglyphinae</taxon>
        <taxon>Euroglyphus</taxon>
    </lineage>
</organism>
<dbReference type="AlphaFoldDB" id="A0A1Y3B868"/>
<evidence type="ECO:0000313" key="1">
    <source>
        <dbReference type="EMBL" id="OTF76118.1"/>
    </source>
</evidence>
<keyword evidence="2" id="KW-1185">Reference proteome</keyword>
<name>A0A1Y3B868_EURMA</name>
<dbReference type="Proteomes" id="UP000194236">
    <property type="component" value="Unassembled WGS sequence"/>
</dbReference>
<gene>
    <name evidence="1" type="ORF">BLA29_013885</name>
</gene>
<protein>
    <submittedName>
        <fullName evidence="1">Uncharacterized protein</fullName>
    </submittedName>
</protein>
<proteinExistence type="predicted"/>
<evidence type="ECO:0000313" key="2">
    <source>
        <dbReference type="Proteomes" id="UP000194236"/>
    </source>
</evidence>
<sequence length="60" mass="6796">MKSNVVLVVVNVQVNDNNDNVMMNRANRAPHRLIVMVNENGKMALTILRIQFNQLSSSML</sequence>